<keyword evidence="7 9" id="KW-0413">Isomerase</keyword>
<protein>
    <recommendedName>
        <fullName evidence="4">mannose-6-phosphate isomerase</fullName>
        <ecNumber evidence="4">5.3.1.8</ecNumber>
    </recommendedName>
</protein>
<name>A0ABY8FYL7_9ACTO</name>
<evidence type="ECO:0000259" key="8">
    <source>
        <dbReference type="Pfam" id="PF20511"/>
    </source>
</evidence>
<keyword evidence="10" id="KW-1185">Reference proteome</keyword>
<dbReference type="InterPro" id="IPR018050">
    <property type="entry name" value="Pmannose_isomerase-type1_CS"/>
</dbReference>
<dbReference type="Gene3D" id="2.60.120.10">
    <property type="entry name" value="Jelly Rolls"/>
    <property type="match status" value="2"/>
</dbReference>
<dbReference type="CDD" id="cd07011">
    <property type="entry name" value="cupin_PMI_type_I_N"/>
    <property type="match status" value="1"/>
</dbReference>
<evidence type="ECO:0000256" key="7">
    <source>
        <dbReference type="ARBA" id="ARBA00023235"/>
    </source>
</evidence>
<evidence type="ECO:0000256" key="3">
    <source>
        <dbReference type="ARBA" id="ARBA00010772"/>
    </source>
</evidence>
<dbReference type="InterPro" id="IPR011051">
    <property type="entry name" value="RmlC_Cupin_sf"/>
</dbReference>
<evidence type="ECO:0000256" key="1">
    <source>
        <dbReference type="ARBA" id="ARBA00000757"/>
    </source>
</evidence>
<evidence type="ECO:0000256" key="4">
    <source>
        <dbReference type="ARBA" id="ARBA00011956"/>
    </source>
</evidence>
<keyword evidence="6" id="KW-0862">Zinc</keyword>
<dbReference type="InterPro" id="IPR001250">
    <property type="entry name" value="Man6P_Isoase-1"/>
</dbReference>
<evidence type="ECO:0000313" key="9">
    <source>
        <dbReference type="EMBL" id="WFM83616.1"/>
    </source>
</evidence>
<organism evidence="9 10">
    <name type="scientific">Arcanobacterium canis</name>
    <dbReference type="NCBI Taxonomy" id="999183"/>
    <lineage>
        <taxon>Bacteria</taxon>
        <taxon>Bacillati</taxon>
        <taxon>Actinomycetota</taxon>
        <taxon>Actinomycetes</taxon>
        <taxon>Actinomycetales</taxon>
        <taxon>Actinomycetaceae</taxon>
        <taxon>Arcanobacterium</taxon>
    </lineage>
</organism>
<accession>A0ABY8FYL7</accession>
<dbReference type="PANTHER" id="PTHR10309:SF0">
    <property type="entry name" value="MANNOSE-6-PHOSPHATE ISOMERASE"/>
    <property type="match status" value="1"/>
</dbReference>
<dbReference type="Gene3D" id="1.10.441.10">
    <property type="entry name" value="Phosphomannose Isomerase, domain 2"/>
    <property type="match status" value="1"/>
</dbReference>
<dbReference type="InterPro" id="IPR014710">
    <property type="entry name" value="RmlC-like_jellyroll"/>
</dbReference>
<dbReference type="GO" id="GO:0004476">
    <property type="term" value="F:mannose-6-phosphate isomerase activity"/>
    <property type="evidence" value="ECO:0007669"/>
    <property type="project" value="UniProtKB-EC"/>
</dbReference>
<feature type="domain" description="Phosphomannose isomerase type I catalytic" evidence="8">
    <location>
        <begin position="4"/>
        <end position="158"/>
    </location>
</feature>
<dbReference type="NCBIfam" id="TIGR00218">
    <property type="entry name" value="manA"/>
    <property type="match status" value="1"/>
</dbReference>
<dbReference type="InterPro" id="IPR016305">
    <property type="entry name" value="Mannose-6-P_Isomerase"/>
</dbReference>
<evidence type="ECO:0000313" key="10">
    <source>
        <dbReference type="Proteomes" id="UP001215216"/>
    </source>
</evidence>
<dbReference type="Pfam" id="PF20511">
    <property type="entry name" value="PMI_typeI_cat"/>
    <property type="match status" value="1"/>
</dbReference>
<dbReference type="Proteomes" id="UP001215216">
    <property type="component" value="Chromosome"/>
</dbReference>
<evidence type="ECO:0000256" key="5">
    <source>
        <dbReference type="ARBA" id="ARBA00022723"/>
    </source>
</evidence>
<dbReference type="SUPFAM" id="SSF51182">
    <property type="entry name" value="RmlC-like cupins"/>
    <property type="match status" value="1"/>
</dbReference>
<comment type="cofactor">
    <cofactor evidence="2">
        <name>Zn(2+)</name>
        <dbReference type="ChEBI" id="CHEBI:29105"/>
    </cofactor>
</comment>
<dbReference type="PIRSF" id="PIRSF001480">
    <property type="entry name" value="Mannose-6-phosphate_isomerase"/>
    <property type="match status" value="1"/>
</dbReference>
<dbReference type="RefSeq" id="WP_278013011.1">
    <property type="nucleotide sequence ID" value="NZ_CP121208.1"/>
</dbReference>
<dbReference type="PRINTS" id="PR00714">
    <property type="entry name" value="MAN6PISMRASE"/>
</dbReference>
<evidence type="ECO:0000256" key="2">
    <source>
        <dbReference type="ARBA" id="ARBA00001947"/>
    </source>
</evidence>
<comment type="catalytic activity">
    <reaction evidence="1">
        <text>D-mannose 6-phosphate = D-fructose 6-phosphate</text>
        <dbReference type="Rhea" id="RHEA:12356"/>
        <dbReference type="ChEBI" id="CHEBI:58735"/>
        <dbReference type="ChEBI" id="CHEBI:61527"/>
        <dbReference type="EC" id="5.3.1.8"/>
    </reaction>
</comment>
<dbReference type="PROSITE" id="PS00965">
    <property type="entry name" value="PMI_I_1"/>
    <property type="match status" value="1"/>
</dbReference>
<dbReference type="EC" id="5.3.1.8" evidence="4"/>
<dbReference type="PANTHER" id="PTHR10309">
    <property type="entry name" value="MANNOSE-6-PHOSPHATE ISOMERASE"/>
    <property type="match status" value="1"/>
</dbReference>
<proteinExistence type="inferred from homology"/>
<comment type="similarity">
    <text evidence="3">Belongs to the mannose-6-phosphate isomerase type 1 family.</text>
</comment>
<sequence length="408" mass="43888">MEFLDGNVKNYSWGSHDAIPTMFGFPASEDPVAELWLGAHPLAPSRIGRQFSRAYGQKTPTDVVDLATHVAAAPQRVLGEDVARRTGGTLPFLLKLIAPDEPLSLQVHPSIDQAQRGFASEEAQGIPVNSPIRNYKDSNHKPELVYALTRFEAIVGFRSPRRILGVLSGLGAPITQRLAEFIEKEPNANGVKSAFEWLLSAHTRPDVVTVGQVVEACQARPPEESPSPRADRIVAYLAQYYPGDPGVVASLLLNPVTLSPGEAMFTPAGTVHAYLSGLGVEVMATSDNVMRAGLTTKHVDVPALLSVLDTVAAPPIRIAPERVSPIQSTFYAPVDDFELSVIALRDASSWQWVRGSGPRIMLCLEGAAQIRCSRETLRMNTGSAVFIEAADGGVELRGAGKFVQADVP</sequence>
<reference evidence="9 10" key="1">
    <citation type="submission" date="2023-03" db="EMBL/GenBank/DDBJ databases">
        <title>Complete genome of Arcanobacterium canis strain DSM 25104 isolated in 2010 from a canine otitis externa in Germany.</title>
        <authorList>
            <person name="Borowiak M."/>
            <person name="Kreitlow A."/>
            <person name="Malorny B."/>
            <person name="Laemmler C."/>
            <person name="Prenger-Berninghoff E."/>
            <person name="Ploetz M."/>
            <person name="Abdulmawjood A."/>
        </authorList>
    </citation>
    <scope>NUCLEOTIDE SEQUENCE [LARGE SCALE GENOMIC DNA]</scope>
    <source>
        <strain evidence="9 10">DSM 25104</strain>
    </source>
</reference>
<dbReference type="EMBL" id="CP121208">
    <property type="protein sequence ID" value="WFM83616.1"/>
    <property type="molecule type" value="Genomic_DNA"/>
</dbReference>
<keyword evidence="5" id="KW-0479">Metal-binding</keyword>
<gene>
    <name evidence="9" type="primary">manA</name>
    <name evidence="9" type="ORF">P7079_01140</name>
</gene>
<dbReference type="InterPro" id="IPR046457">
    <property type="entry name" value="PMI_typeI_cat"/>
</dbReference>
<evidence type="ECO:0000256" key="6">
    <source>
        <dbReference type="ARBA" id="ARBA00022833"/>
    </source>
</evidence>